<feature type="transmembrane region" description="Helical" evidence="1">
    <location>
        <begin position="110"/>
        <end position="135"/>
    </location>
</feature>
<reference evidence="2 3" key="1">
    <citation type="journal article" date="2010" name="Stand. Genomic Sci.">
        <title>Complete genome sequence of Olsenella uli type strain (VPI D76D-27C).</title>
        <authorList>
            <person name="Goker M."/>
            <person name="Held B."/>
            <person name="Lucas S."/>
            <person name="Nolan M."/>
            <person name="Yasawong M."/>
            <person name="Glavina Del Rio T."/>
            <person name="Tice H."/>
            <person name="Cheng J.F."/>
            <person name="Bruce D."/>
            <person name="Detter J.C."/>
            <person name="Tapia R."/>
            <person name="Han C."/>
            <person name="Goodwin L."/>
            <person name="Pitluck S."/>
            <person name="Liolios K."/>
            <person name="Ivanova N."/>
            <person name="Mavromatis K."/>
            <person name="Mikhailova N."/>
            <person name="Pati A."/>
            <person name="Chen A."/>
            <person name="Palaniappan K."/>
            <person name="Land M."/>
            <person name="Hauser L."/>
            <person name="Chang Y.J."/>
            <person name="Jeffries C.D."/>
            <person name="Rohde M."/>
            <person name="Sikorski J."/>
            <person name="Pukall R."/>
            <person name="Woyke T."/>
            <person name="Bristow J."/>
            <person name="Eisen J.A."/>
            <person name="Markowitz V."/>
            <person name="Hugenholtz P."/>
            <person name="Kyrpides N.C."/>
            <person name="Klenk H.P."/>
            <person name="Lapidus A."/>
        </authorList>
    </citation>
    <scope>NUCLEOTIDE SEQUENCE [LARGE SCALE GENOMIC DNA]</scope>
    <source>
        <strain evidence="3">ATCC 49627 / DSM 7084 / CIP 109912 / JCM 12494 / NCIMB 702895 / VPI D76D-27C</strain>
    </source>
</reference>
<keyword evidence="1" id="KW-0472">Membrane</keyword>
<protein>
    <recommendedName>
        <fullName evidence="4">DUF2975 domain-containing protein</fullName>
    </recommendedName>
</protein>
<dbReference type="OrthoDB" id="3193434at2"/>
<dbReference type="Proteomes" id="UP000000333">
    <property type="component" value="Chromosome"/>
</dbReference>
<dbReference type="GeneID" id="78512717"/>
<evidence type="ECO:0000256" key="1">
    <source>
        <dbReference type="SAM" id="Phobius"/>
    </source>
</evidence>
<dbReference type="STRING" id="633147.Olsu_1308"/>
<evidence type="ECO:0000313" key="2">
    <source>
        <dbReference type="EMBL" id="ADK68413.1"/>
    </source>
</evidence>
<name>E1QWB0_OLSUV</name>
<dbReference type="eggNOG" id="ENOG5031UPE">
    <property type="taxonomic scope" value="Bacteria"/>
</dbReference>
<organism evidence="2 3">
    <name type="scientific">Olsenella uli (strain ATCC 49627 / DSM 7084 / CCUG 31166 / CIP 109912 / JCM 12494 / LMG 11480 / NCIMB 702895 / VPI D76D-27C)</name>
    <name type="common">Lactobacillus uli</name>
    <dbReference type="NCBI Taxonomy" id="633147"/>
    <lineage>
        <taxon>Bacteria</taxon>
        <taxon>Bacillati</taxon>
        <taxon>Actinomycetota</taxon>
        <taxon>Coriobacteriia</taxon>
        <taxon>Coriobacteriales</taxon>
        <taxon>Atopobiaceae</taxon>
        <taxon>Olsenella</taxon>
    </lineage>
</organism>
<keyword evidence="1" id="KW-0812">Transmembrane</keyword>
<evidence type="ECO:0008006" key="4">
    <source>
        <dbReference type="Google" id="ProtNLM"/>
    </source>
</evidence>
<keyword evidence="3" id="KW-1185">Reference proteome</keyword>
<evidence type="ECO:0000313" key="3">
    <source>
        <dbReference type="Proteomes" id="UP000000333"/>
    </source>
</evidence>
<feature type="transmembrane region" description="Helical" evidence="1">
    <location>
        <begin position="41"/>
        <end position="64"/>
    </location>
</feature>
<dbReference type="EMBL" id="CP002106">
    <property type="protein sequence ID" value="ADK68413.1"/>
    <property type="molecule type" value="Genomic_DNA"/>
</dbReference>
<sequence>MSQREMEAVLKALDALACAACVFVCALVIPGVESEGSVPAGSVPCFAVGIAPLLALGAVSWGLFSAIGRGETFVQSNAHRLRTMGYLAAADAVVWLALLVAYALVASRLWFSVVASLSVALIFAVSLAVVCVALSHLTSSAASLKDENDLVV</sequence>
<dbReference type="Pfam" id="PF11188">
    <property type="entry name" value="DUF2975"/>
    <property type="match status" value="1"/>
</dbReference>
<keyword evidence="1" id="KW-1133">Transmembrane helix</keyword>
<dbReference type="HOGENOM" id="CLU_1720485_0_0_11"/>
<dbReference type="PATRIC" id="fig|633147.7.peg.222"/>
<dbReference type="InterPro" id="IPR021354">
    <property type="entry name" value="DUF2975"/>
</dbReference>
<feature type="transmembrane region" description="Helical" evidence="1">
    <location>
        <begin position="85"/>
        <end position="104"/>
    </location>
</feature>
<feature type="transmembrane region" description="Helical" evidence="1">
    <location>
        <begin position="12"/>
        <end position="29"/>
    </location>
</feature>
<gene>
    <name evidence="2" type="ordered locus">Olsu_1308</name>
</gene>
<dbReference type="KEGG" id="ols:Olsu_1308"/>
<dbReference type="AlphaFoldDB" id="E1QWB0"/>
<accession>E1QWB0</accession>
<proteinExistence type="predicted"/>
<dbReference type="RefSeq" id="WP_013252165.1">
    <property type="nucleotide sequence ID" value="NC_014363.1"/>
</dbReference>